<reference evidence="2" key="1">
    <citation type="submission" date="2020-04" db="EMBL/GenBank/DDBJ databases">
        <title>Analysis of mating type loci in Filobasidium floriforme.</title>
        <authorList>
            <person name="Nowrousian M."/>
        </authorList>
    </citation>
    <scope>NUCLEOTIDE SEQUENCE</scope>
    <source>
        <strain evidence="2">CBS 6242</strain>
    </source>
</reference>
<dbReference type="PANTHER" id="PTHR34815:SF2">
    <property type="entry name" value="N-ACETYLTRANSFERASE DOMAIN-CONTAINING PROTEIN"/>
    <property type="match status" value="1"/>
</dbReference>
<evidence type="ECO:0000313" key="3">
    <source>
        <dbReference type="Proteomes" id="UP000812966"/>
    </source>
</evidence>
<dbReference type="InterPro" id="IPR055100">
    <property type="entry name" value="GNAT_LYC1-like"/>
</dbReference>
<proteinExistence type="predicted"/>
<dbReference type="Proteomes" id="UP000812966">
    <property type="component" value="Unassembled WGS sequence"/>
</dbReference>
<dbReference type="PANTHER" id="PTHR34815">
    <property type="entry name" value="LYSINE ACETYLTRANSFERASE"/>
    <property type="match status" value="1"/>
</dbReference>
<evidence type="ECO:0000313" key="2">
    <source>
        <dbReference type="EMBL" id="KAG7566888.1"/>
    </source>
</evidence>
<dbReference type="Gene3D" id="3.40.630.30">
    <property type="match status" value="1"/>
</dbReference>
<comment type="caution">
    <text evidence="2">The sequence shown here is derived from an EMBL/GenBank/DDBJ whole genome shotgun (WGS) entry which is preliminary data.</text>
</comment>
<sequence length="411" mass="47085">MSADLTVVLASPAQKRAWRRNAWEYWMKPGGMSEESFHENQDWQEAEARHAQDNRALIWALVPRSDLQTTNILAACRTLRRQARCYDPESGQMQDVTSYCVTGVITAPEHRRKGYARQLMSTMHYILGPHDHLPPWPIETLGPPPSIRTMRNDALYSILWSDVGEDFYRSCKIGDRDGWVTRLDEELVWDIKIEDRQERAAAVDLDLSGVRFLREWNAELVPPALVESYETKLLKQAAGNLDQNESEMKTRKTKYILDSANSPGLINYYLVRGVQNRSSSSKSEFTIPKPETETFGFVDQERGIWAVWLVDIDDDGTKATLRVTSVGVLSLDDEQVKLRDDLVRIKAIILDQAKNMDCDEVTVWALPERIQKLWMENESTIKSFKRKEHLGAIAWYGAGHGDEVQWEGGQE</sequence>
<dbReference type="Pfam" id="PF22998">
    <property type="entry name" value="GNAT_LYC1-like"/>
    <property type="match status" value="1"/>
</dbReference>
<name>A0A8K0JPQ4_9TREE</name>
<dbReference type="EMBL" id="JABELV010000019">
    <property type="protein sequence ID" value="KAG7566888.1"/>
    <property type="molecule type" value="Genomic_DNA"/>
</dbReference>
<dbReference type="InterPro" id="IPR053013">
    <property type="entry name" value="LAT"/>
</dbReference>
<gene>
    <name evidence="2" type="ORF">FFLO_01389</name>
</gene>
<evidence type="ECO:0000259" key="1">
    <source>
        <dbReference type="Pfam" id="PF22998"/>
    </source>
</evidence>
<dbReference type="InterPro" id="IPR016181">
    <property type="entry name" value="Acyl_CoA_acyltransferase"/>
</dbReference>
<protein>
    <recommendedName>
        <fullName evidence="1">LYC1 C-terminal domain-containing protein</fullName>
    </recommendedName>
</protein>
<feature type="domain" description="LYC1 C-terminal" evidence="1">
    <location>
        <begin position="291"/>
        <end position="408"/>
    </location>
</feature>
<dbReference type="SUPFAM" id="SSF55729">
    <property type="entry name" value="Acyl-CoA N-acyltransferases (Nat)"/>
    <property type="match status" value="1"/>
</dbReference>
<organism evidence="2 3">
    <name type="scientific">Filobasidium floriforme</name>
    <dbReference type="NCBI Taxonomy" id="5210"/>
    <lineage>
        <taxon>Eukaryota</taxon>
        <taxon>Fungi</taxon>
        <taxon>Dikarya</taxon>
        <taxon>Basidiomycota</taxon>
        <taxon>Agaricomycotina</taxon>
        <taxon>Tremellomycetes</taxon>
        <taxon>Filobasidiales</taxon>
        <taxon>Filobasidiaceae</taxon>
        <taxon>Filobasidium</taxon>
    </lineage>
</organism>
<dbReference type="AlphaFoldDB" id="A0A8K0JPQ4"/>
<keyword evidence="3" id="KW-1185">Reference proteome</keyword>
<accession>A0A8K0JPQ4</accession>